<proteinExistence type="predicted"/>
<protein>
    <submittedName>
        <fullName evidence="1">Uncharacterized protein</fullName>
    </submittedName>
</protein>
<dbReference type="AlphaFoldDB" id="A0A7W8BEM6"/>
<reference evidence="1 2" key="1">
    <citation type="submission" date="2020-08" db="EMBL/GenBank/DDBJ databases">
        <title>Genomic Encyclopedia of Type Strains, Phase III (KMG-III): the genomes of soil and plant-associated and newly described type strains.</title>
        <authorList>
            <person name="Whitman W."/>
        </authorList>
    </citation>
    <scope>NUCLEOTIDE SEQUENCE [LARGE SCALE GENOMIC DNA]</scope>
    <source>
        <strain evidence="1 2">CECT 3259</strain>
    </source>
</reference>
<gene>
    <name evidence="1" type="ORF">FHS36_005457</name>
</gene>
<evidence type="ECO:0000313" key="2">
    <source>
        <dbReference type="Proteomes" id="UP000528608"/>
    </source>
</evidence>
<organism evidence="1 2">
    <name type="scientific">Streptomyces eurocidicus</name>
    <name type="common">Streptoverticillium eurocidicus</name>
    <dbReference type="NCBI Taxonomy" id="66423"/>
    <lineage>
        <taxon>Bacteria</taxon>
        <taxon>Bacillati</taxon>
        <taxon>Actinomycetota</taxon>
        <taxon>Actinomycetes</taxon>
        <taxon>Kitasatosporales</taxon>
        <taxon>Streptomycetaceae</taxon>
        <taxon>Streptomyces</taxon>
    </lineage>
</organism>
<dbReference type="EMBL" id="JACHJF010000022">
    <property type="protein sequence ID" value="MBB5121986.1"/>
    <property type="molecule type" value="Genomic_DNA"/>
</dbReference>
<evidence type="ECO:0000313" key="1">
    <source>
        <dbReference type="EMBL" id="MBB5121986.1"/>
    </source>
</evidence>
<sequence>MSARWSKRNCEPKWLIRSGYSSASKKALRVAASSSVRALRRCWSVGLCSLRWVSTARAATIDTGCWM</sequence>
<accession>A0A7W8BEM6</accession>
<name>A0A7W8BEM6_STREU</name>
<dbReference type="Proteomes" id="UP000528608">
    <property type="component" value="Unassembled WGS sequence"/>
</dbReference>
<comment type="caution">
    <text evidence="1">The sequence shown here is derived from an EMBL/GenBank/DDBJ whole genome shotgun (WGS) entry which is preliminary data.</text>
</comment>